<organism evidence="1 2">
    <name type="scientific">Prevotella denticola CRIS 18C-A</name>
    <dbReference type="NCBI Taxonomy" id="944557"/>
    <lineage>
        <taxon>Bacteria</taxon>
        <taxon>Pseudomonadati</taxon>
        <taxon>Bacteroidota</taxon>
        <taxon>Bacteroidia</taxon>
        <taxon>Bacteroidales</taxon>
        <taxon>Prevotellaceae</taxon>
        <taxon>Prevotella</taxon>
    </lineage>
</organism>
<proteinExistence type="predicted"/>
<gene>
    <name evidence="1" type="ORF">HMPREF9303_2208</name>
</gene>
<name>F0H494_9BACT</name>
<dbReference type="AlphaFoldDB" id="F0H494"/>
<dbReference type="Proteomes" id="UP000003155">
    <property type="component" value="Unassembled WGS sequence"/>
</dbReference>
<sequence length="51" mass="5822">MPGNRSPDAWEQDSQALGTGVSMFGRIRYVQRLMKDNAYAIHGWMPDYCSI</sequence>
<protein>
    <submittedName>
        <fullName evidence="1">Uncharacterized protein</fullName>
    </submittedName>
</protein>
<reference evidence="1 2" key="1">
    <citation type="submission" date="2011-02" db="EMBL/GenBank/DDBJ databases">
        <authorList>
            <person name="Durkin A.S."/>
            <person name="Madupu R."/>
            <person name="Torralba M."/>
            <person name="Gillis M."/>
            <person name="Methe B."/>
            <person name="Sutton G."/>
            <person name="Nelson K.E."/>
        </authorList>
    </citation>
    <scope>NUCLEOTIDE SEQUENCE [LARGE SCALE GENOMIC DNA]</scope>
    <source>
        <strain evidence="1 2">CRIS 18C-A</strain>
    </source>
</reference>
<dbReference type="EMBL" id="AEXO01000013">
    <property type="protein sequence ID" value="EGC87381.1"/>
    <property type="molecule type" value="Genomic_DNA"/>
</dbReference>
<evidence type="ECO:0000313" key="1">
    <source>
        <dbReference type="EMBL" id="EGC87381.1"/>
    </source>
</evidence>
<dbReference type="RefSeq" id="WP_004351654.1">
    <property type="nucleotide sequence ID" value="NZ_AEXO01000013.1"/>
</dbReference>
<evidence type="ECO:0000313" key="2">
    <source>
        <dbReference type="Proteomes" id="UP000003155"/>
    </source>
</evidence>
<accession>F0H494</accession>
<keyword evidence="2" id="KW-1185">Reference proteome</keyword>
<comment type="caution">
    <text evidence="1">The sequence shown here is derived from an EMBL/GenBank/DDBJ whole genome shotgun (WGS) entry which is preliminary data.</text>
</comment>